<proteinExistence type="predicted"/>
<feature type="domain" description="Magnesium chelatase ChlI-like catalytic" evidence="1">
    <location>
        <begin position="198"/>
        <end position="401"/>
    </location>
</feature>
<dbReference type="Pfam" id="PF13541">
    <property type="entry name" value="ChlI"/>
    <property type="match status" value="1"/>
</dbReference>
<dbReference type="InterPro" id="IPR004482">
    <property type="entry name" value="Mg_chelat-rel"/>
</dbReference>
<organism evidence="3 4">
    <name type="scientific">Campylobacter avium LMG 24591</name>
    <dbReference type="NCBI Taxonomy" id="522484"/>
    <lineage>
        <taxon>Bacteria</taxon>
        <taxon>Pseudomonadati</taxon>
        <taxon>Campylobacterota</taxon>
        <taxon>Epsilonproteobacteria</taxon>
        <taxon>Campylobacterales</taxon>
        <taxon>Campylobacteraceae</taxon>
        <taxon>Campylobacter</taxon>
    </lineage>
</organism>
<dbReference type="SUPFAM" id="SSF54211">
    <property type="entry name" value="Ribosomal protein S5 domain 2-like"/>
    <property type="match status" value="1"/>
</dbReference>
<protein>
    <submittedName>
        <fullName evidence="3">Mg chelatase-related protein</fullName>
    </submittedName>
</protein>
<evidence type="ECO:0000259" key="2">
    <source>
        <dbReference type="Pfam" id="PF13335"/>
    </source>
</evidence>
<dbReference type="OrthoDB" id="9813147at2"/>
<dbReference type="InterPro" id="IPR027417">
    <property type="entry name" value="P-loop_NTPase"/>
</dbReference>
<dbReference type="Gene3D" id="3.30.230.10">
    <property type="match status" value="1"/>
</dbReference>
<accession>A0A222MUX4</accession>
<evidence type="ECO:0000313" key="4">
    <source>
        <dbReference type="Proteomes" id="UP000201169"/>
    </source>
</evidence>
<dbReference type="NCBIfam" id="TIGR00368">
    <property type="entry name" value="YifB family Mg chelatase-like AAA ATPase"/>
    <property type="match status" value="1"/>
</dbReference>
<dbReference type="AlphaFoldDB" id="A0A222MUX4"/>
<dbReference type="RefSeq" id="WP_094324473.1">
    <property type="nucleotide sequence ID" value="NZ_CP022347.1"/>
</dbReference>
<gene>
    <name evidence="3" type="ORF">CAV_0012</name>
</gene>
<dbReference type="Proteomes" id="UP000201169">
    <property type="component" value="Chromosome"/>
</dbReference>
<dbReference type="InterPro" id="IPR045006">
    <property type="entry name" value="CHLI-like"/>
</dbReference>
<dbReference type="KEGG" id="cavi:CAV_0012"/>
<dbReference type="InterPro" id="IPR020568">
    <property type="entry name" value="Ribosomal_Su5_D2-typ_SF"/>
</dbReference>
<reference evidence="3 4" key="1">
    <citation type="submission" date="2017-07" db="EMBL/GenBank/DDBJ databases">
        <title>Analysis of two Campylobacter avium genomes and identification of a novel hippuricase gene.</title>
        <authorList>
            <person name="Miller W.G."/>
            <person name="Chapman M.H."/>
            <person name="Yee E."/>
            <person name="Revez J."/>
            <person name="Bono J.L."/>
            <person name="Rossi M."/>
        </authorList>
    </citation>
    <scope>NUCLEOTIDE SEQUENCE [LARGE SCALE GENOMIC DNA]</scope>
    <source>
        <strain evidence="3 4">LMG 24591</strain>
    </source>
</reference>
<keyword evidence="4" id="KW-1185">Reference proteome</keyword>
<dbReference type="Pfam" id="PF01078">
    <property type="entry name" value="Mg_chelatase"/>
    <property type="match status" value="1"/>
</dbReference>
<dbReference type="EMBL" id="CP022347">
    <property type="protein sequence ID" value="ASQ29699.1"/>
    <property type="molecule type" value="Genomic_DNA"/>
</dbReference>
<evidence type="ECO:0000313" key="3">
    <source>
        <dbReference type="EMBL" id="ASQ29699.1"/>
    </source>
</evidence>
<name>A0A222MUX4_9BACT</name>
<evidence type="ECO:0000259" key="1">
    <source>
        <dbReference type="Pfam" id="PF01078"/>
    </source>
</evidence>
<dbReference type="SUPFAM" id="SSF52540">
    <property type="entry name" value="P-loop containing nucleoside triphosphate hydrolases"/>
    <property type="match status" value="1"/>
</dbReference>
<feature type="domain" description="Mg chelatase-related protein C-terminal" evidence="2">
    <location>
        <begin position="407"/>
        <end position="498"/>
    </location>
</feature>
<dbReference type="PANTHER" id="PTHR32039">
    <property type="entry name" value="MAGNESIUM-CHELATASE SUBUNIT CHLI"/>
    <property type="match status" value="1"/>
</dbReference>
<sequence length="501" mass="56207">MKKLKCANLLDEFCVIDVESTFTRGLPGFSIVGLANTAIKESTERIKATLINKNFSFPAQKITINLSPSGIPKQGSHFDLAIALLILLQKIDFDEFFAFGELGLDGSVKDTNELFSLLLFLSHRKKNIKTIIPKALAQKACMIPNIEFFAVDNIDEAYELLSTKNYDKFRVSSTHPLFENPLLINNELFVPNSNFPYDFKDVKGQEKAKQACLIAALGMHNILFEGSAGSGKSMCAKRLVYIMPPQSLDEILSASAYKSLNSKDCEFSSVRAFRNPHHTSTKASIFGGGTKSAKIGEVALANGGVLFFDEFPHFSKTVIESLREPLEDNQILVSRVNSKVLYDTKFIFVAAQNPCPCGNLFSKDLLCRCNELDIKRYKQRISQPILDRIDLYVAMEEISKDDKPSFSSKELSQIVLNAFIFQRKRGQKEFNAKLKDEEIKEFCILSKEAVDTLEQGISRFKLSQRSINKTLKVARSCADIQNSELIEKTHILNALSFRIKA</sequence>
<dbReference type="Gene3D" id="3.40.50.300">
    <property type="entry name" value="P-loop containing nucleotide triphosphate hydrolases"/>
    <property type="match status" value="1"/>
</dbReference>
<dbReference type="InterPro" id="IPR000523">
    <property type="entry name" value="Mg_chelatse_chII-like_cat_dom"/>
</dbReference>
<dbReference type="InterPro" id="IPR014721">
    <property type="entry name" value="Ribsml_uS5_D2-typ_fold_subgr"/>
</dbReference>
<dbReference type="Pfam" id="PF13335">
    <property type="entry name" value="Mg_chelatase_C"/>
    <property type="match status" value="1"/>
</dbReference>
<dbReference type="InterPro" id="IPR025158">
    <property type="entry name" value="Mg_chelat-rel_C"/>
</dbReference>
<dbReference type="GO" id="GO:0005524">
    <property type="term" value="F:ATP binding"/>
    <property type="evidence" value="ECO:0007669"/>
    <property type="project" value="InterPro"/>
</dbReference>
<dbReference type="PANTHER" id="PTHR32039:SF7">
    <property type="entry name" value="COMPETENCE PROTEIN COMM"/>
    <property type="match status" value="1"/>
</dbReference>